<organism evidence="2 3">
    <name type="scientific">Henosepilachna vigintioctopunctata</name>
    <dbReference type="NCBI Taxonomy" id="420089"/>
    <lineage>
        <taxon>Eukaryota</taxon>
        <taxon>Metazoa</taxon>
        <taxon>Ecdysozoa</taxon>
        <taxon>Arthropoda</taxon>
        <taxon>Hexapoda</taxon>
        <taxon>Insecta</taxon>
        <taxon>Pterygota</taxon>
        <taxon>Neoptera</taxon>
        <taxon>Endopterygota</taxon>
        <taxon>Coleoptera</taxon>
        <taxon>Polyphaga</taxon>
        <taxon>Cucujiformia</taxon>
        <taxon>Coccinelloidea</taxon>
        <taxon>Coccinellidae</taxon>
        <taxon>Epilachninae</taxon>
        <taxon>Epilachnini</taxon>
        <taxon>Henosepilachna</taxon>
    </lineage>
</organism>
<dbReference type="Proteomes" id="UP001431783">
    <property type="component" value="Unassembled WGS sequence"/>
</dbReference>
<accession>A0AAW1UJR9</accession>
<proteinExistence type="predicted"/>
<evidence type="ECO:0000313" key="2">
    <source>
        <dbReference type="EMBL" id="KAK9883279.1"/>
    </source>
</evidence>
<sequence>MGKVKQKKDKKSKMADLVTERRTSTNLKRSRSVRASLRLIGTKLLHPGKNYSDNQRKIEAIQKSTSLSNLEETRREIKKNYLQSESEFQPSSLFTPETILKTPINNTKDKKARKKEQRQYLEYHFPAPQPSKIPPKARKCYRYRRKKISSLRVLDTSTCRRAVFTGSLTVSPILIIIRVSREQGK</sequence>
<dbReference type="EMBL" id="JARQZJ010000091">
    <property type="protein sequence ID" value="KAK9883279.1"/>
    <property type="molecule type" value="Genomic_DNA"/>
</dbReference>
<gene>
    <name evidence="2" type="ORF">WA026_001463</name>
</gene>
<feature type="compositionally biased region" description="Basic and acidic residues" evidence="1">
    <location>
        <begin position="12"/>
        <end position="23"/>
    </location>
</feature>
<feature type="compositionally biased region" description="Basic residues" evidence="1">
    <location>
        <begin position="1"/>
        <end position="11"/>
    </location>
</feature>
<evidence type="ECO:0000313" key="3">
    <source>
        <dbReference type="Proteomes" id="UP001431783"/>
    </source>
</evidence>
<reference evidence="2 3" key="1">
    <citation type="submission" date="2023-03" db="EMBL/GenBank/DDBJ databases">
        <title>Genome insight into feeding habits of ladybird beetles.</title>
        <authorList>
            <person name="Li H.-S."/>
            <person name="Huang Y.-H."/>
            <person name="Pang H."/>
        </authorList>
    </citation>
    <scope>NUCLEOTIDE SEQUENCE [LARGE SCALE GENOMIC DNA]</scope>
    <source>
        <strain evidence="2">SYSU_2023b</strain>
        <tissue evidence="2">Whole body</tissue>
    </source>
</reference>
<comment type="caution">
    <text evidence="2">The sequence shown here is derived from an EMBL/GenBank/DDBJ whole genome shotgun (WGS) entry which is preliminary data.</text>
</comment>
<dbReference type="AlphaFoldDB" id="A0AAW1UJR9"/>
<name>A0AAW1UJR9_9CUCU</name>
<keyword evidence="3" id="KW-1185">Reference proteome</keyword>
<feature type="region of interest" description="Disordered" evidence="1">
    <location>
        <begin position="1"/>
        <end position="30"/>
    </location>
</feature>
<protein>
    <submittedName>
        <fullName evidence="2">Uncharacterized protein</fullName>
    </submittedName>
</protein>
<evidence type="ECO:0000256" key="1">
    <source>
        <dbReference type="SAM" id="MobiDB-lite"/>
    </source>
</evidence>